<feature type="transmembrane region" description="Helical" evidence="1">
    <location>
        <begin position="38"/>
        <end position="62"/>
    </location>
</feature>
<organism evidence="2 3">
    <name type="scientific">Lentinula raphanica</name>
    <dbReference type="NCBI Taxonomy" id="153919"/>
    <lineage>
        <taxon>Eukaryota</taxon>
        <taxon>Fungi</taxon>
        <taxon>Dikarya</taxon>
        <taxon>Basidiomycota</taxon>
        <taxon>Agaricomycotina</taxon>
        <taxon>Agaricomycetes</taxon>
        <taxon>Agaricomycetidae</taxon>
        <taxon>Agaricales</taxon>
        <taxon>Marasmiineae</taxon>
        <taxon>Omphalotaceae</taxon>
        <taxon>Lentinula</taxon>
    </lineage>
</organism>
<evidence type="ECO:0000313" key="2">
    <source>
        <dbReference type="EMBL" id="KAJ3833794.1"/>
    </source>
</evidence>
<keyword evidence="1" id="KW-0812">Transmembrane</keyword>
<evidence type="ECO:0000256" key="1">
    <source>
        <dbReference type="SAM" id="Phobius"/>
    </source>
</evidence>
<keyword evidence="1" id="KW-1133">Transmembrane helix</keyword>
<dbReference type="EMBL" id="MU806633">
    <property type="protein sequence ID" value="KAJ3833794.1"/>
    <property type="molecule type" value="Genomic_DNA"/>
</dbReference>
<feature type="transmembrane region" description="Helical" evidence="1">
    <location>
        <begin position="133"/>
        <end position="155"/>
    </location>
</feature>
<reference evidence="2" key="1">
    <citation type="submission" date="2022-08" db="EMBL/GenBank/DDBJ databases">
        <authorList>
            <consortium name="DOE Joint Genome Institute"/>
            <person name="Min B."/>
            <person name="Riley R."/>
            <person name="Sierra-Patev S."/>
            <person name="Naranjo-Ortiz M."/>
            <person name="Looney B."/>
            <person name="Konkel Z."/>
            <person name="Slot J.C."/>
            <person name="Sakamoto Y."/>
            <person name="Steenwyk J.L."/>
            <person name="Rokas A."/>
            <person name="Carro J."/>
            <person name="Camarero S."/>
            <person name="Ferreira P."/>
            <person name="Molpeceres G."/>
            <person name="Ruiz-Duenas F.J."/>
            <person name="Serrano A."/>
            <person name="Henrissat B."/>
            <person name="Drula E."/>
            <person name="Hughes K.W."/>
            <person name="Mata J.L."/>
            <person name="Ishikawa N.K."/>
            <person name="Vargas-Isla R."/>
            <person name="Ushijima S."/>
            <person name="Smith C.A."/>
            <person name="Ahrendt S."/>
            <person name="Andreopoulos W."/>
            <person name="He G."/>
            <person name="Labutti K."/>
            <person name="Lipzen A."/>
            <person name="Ng V."/>
            <person name="Sandor L."/>
            <person name="Barry K."/>
            <person name="Martinez A.T."/>
            <person name="Xiao Y."/>
            <person name="Gibbons J.G."/>
            <person name="Terashima K."/>
            <person name="Hibbett D.S."/>
            <person name="Grigoriev I.V."/>
        </authorList>
    </citation>
    <scope>NUCLEOTIDE SEQUENCE</scope>
    <source>
        <strain evidence="2">TFB9207</strain>
    </source>
</reference>
<feature type="transmembrane region" description="Helical" evidence="1">
    <location>
        <begin position="175"/>
        <end position="199"/>
    </location>
</feature>
<feature type="transmembrane region" description="Helical" evidence="1">
    <location>
        <begin position="220"/>
        <end position="243"/>
    </location>
</feature>
<gene>
    <name evidence="2" type="ORF">F5878DRAFT_388274</name>
</gene>
<keyword evidence="3" id="KW-1185">Reference proteome</keyword>
<dbReference type="AlphaFoldDB" id="A0AA38P012"/>
<sequence>MRADIVAFVTLELLGAFFFFLVVITAAFSSRVKRYATWYSFCASWVISGLSYSLLLVVNAYATLSTSNRSMDVNQVELVPEWKAHRVCMTQAALIYASDVLTGFTSLSMCCHVLLYVRAALKVPMGQVKTSTTISLVIVPYIIWVTMFSIMFQLGNAQPDAVQVVPSGFYCHLALPEPVAVCSSIAVIASLSVAIAEIWMAVVIHRYRDVLPRIAHPITFILRVLLFGFVDLFALIVGSLMLVPGTKNVGTHFILSLLPVLGILIFGTQNDILQVWMFWKKTSSEDMTTTATPRNSDVAERLLKARNRISASSAFDLSV</sequence>
<accession>A0AA38P012</accession>
<evidence type="ECO:0000313" key="3">
    <source>
        <dbReference type="Proteomes" id="UP001163846"/>
    </source>
</evidence>
<comment type="caution">
    <text evidence="2">The sequence shown here is derived from an EMBL/GenBank/DDBJ whole genome shotgun (WGS) entry which is preliminary data.</text>
</comment>
<feature type="transmembrane region" description="Helical" evidence="1">
    <location>
        <begin position="6"/>
        <end position="26"/>
    </location>
</feature>
<keyword evidence="1" id="KW-0472">Membrane</keyword>
<name>A0AA38P012_9AGAR</name>
<dbReference type="Proteomes" id="UP001163846">
    <property type="component" value="Unassembled WGS sequence"/>
</dbReference>
<proteinExistence type="predicted"/>
<protein>
    <submittedName>
        <fullName evidence="2">Uncharacterized protein</fullName>
    </submittedName>
</protein>
<feature type="transmembrane region" description="Helical" evidence="1">
    <location>
        <begin position="100"/>
        <end position="121"/>
    </location>
</feature>